<sequence length="142" mass="15627">MTQFNMTPDASAAAAASASTPSSSPATPWCGLLKPKRLTSYPYCRFETCVPDVLRPKHKHYDNELSVDAKSIAVLEDEIAICTRHDLHWECIADKYQVLKKEVEAQADAAASDAEKLLEDARKSLEEEAAAGLEPNTYNVED</sequence>
<dbReference type="Proteomes" id="UP000251714">
    <property type="component" value="Unassembled WGS sequence"/>
</dbReference>
<gene>
    <name evidence="2" type="ORF">FPRO05_00351</name>
</gene>
<keyword evidence="1" id="KW-0175">Coiled coil</keyword>
<reference evidence="2 3" key="1">
    <citation type="submission" date="2017-12" db="EMBL/GenBank/DDBJ databases">
        <title>Genome sequence of the mycotoxigenic crop pathogen Fusarium proliferatum, strain ITEM 2341 from Date Palm.</title>
        <authorList>
            <person name="Almiman B.F."/>
            <person name="Shittu T.A."/>
            <person name="Muthumeenakshi S."/>
            <person name="Baroncelli R."/>
            <person name="Sreenivasaprasada S."/>
        </authorList>
    </citation>
    <scope>NUCLEOTIDE SEQUENCE [LARGE SCALE GENOMIC DNA]</scope>
    <source>
        <strain evidence="2 3">ITEM 2341</strain>
    </source>
</reference>
<dbReference type="EMBL" id="PKMI01000001">
    <property type="protein sequence ID" value="RBA22004.1"/>
    <property type="molecule type" value="Genomic_DNA"/>
</dbReference>
<comment type="caution">
    <text evidence="2">The sequence shown here is derived from an EMBL/GenBank/DDBJ whole genome shotgun (WGS) entry which is preliminary data.</text>
</comment>
<dbReference type="AlphaFoldDB" id="A0A365NMG1"/>
<protein>
    <submittedName>
        <fullName evidence="2">Uncharacterized protein</fullName>
    </submittedName>
</protein>
<evidence type="ECO:0000313" key="2">
    <source>
        <dbReference type="EMBL" id="RBA22004.1"/>
    </source>
</evidence>
<evidence type="ECO:0000256" key="1">
    <source>
        <dbReference type="SAM" id="Coils"/>
    </source>
</evidence>
<feature type="coiled-coil region" evidence="1">
    <location>
        <begin position="100"/>
        <end position="131"/>
    </location>
</feature>
<accession>A0A365NMG1</accession>
<name>A0A365NMG1_GIBIN</name>
<proteinExistence type="predicted"/>
<organism evidence="2 3">
    <name type="scientific">Gibberella intermedia</name>
    <name type="common">Bulb rot disease fungus</name>
    <name type="synonym">Fusarium proliferatum</name>
    <dbReference type="NCBI Taxonomy" id="948311"/>
    <lineage>
        <taxon>Eukaryota</taxon>
        <taxon>Fungi</taxon>
        <taxon>Dikarya</taxon>
        <taxon>Ascomycota</taxon>
        <taxon>Pezizomycotina</taxon>
        <taxon>Sordariomycetes</taxon>
        <taxon>Hypocreomycetidae</taxon>
        <taxon>Hypocreales</taxon>
        <taxon>Nectriaceae</taxon>
        <taxon>Fusarium</taxon>
        <taxon>Fusarium fujikuroi species complex</taxon>
    </lineage>
</organism>
<evidence type="ECO:0000313" key="3">
    <source>
        <dbReference type="Proteomes" id="UP000251714"/>
    </source>
</evidence>